<gene>
    <name evidence="1" type="ORF">LCGC14_2970570</name>
</gene>
<protein>
    <recommendedName>
        <fullName evidence="2">Methyltransferase FkbM domain-containing protein</fullName>
    </recommendedName>
</protein>
<dbReference type="AlphaFoldDB" id="A0A0F8XWZ8"/>
<reference evidence="1" key="1">
    <citation type="journal article" date="2015" name="Nature">
        <title>Complex archaea that bridge the gap between prokaryotes and eukaryotes.</title>
        <authorList>
            <person name="Spang A."/>
            <person name="Saw J.H."/>
            <person name="Jorgensen S.L."/>
            <person name="Zaremba-Niedzwiedzka K."/>
            <person name="Martijn J."/>
            <person name="Lind A.E."/>
            <person name="van Eijk R."/>
            <person name="Schleper C."/>
            <person name="Guy L."/>
            <person name="Ettema T.J."/>
        </authorList>
    </citation>
    <scope>NUCLEOTIDE SEQUENCE</scope>
</reference>
<feature type="non-terminal residue" evidence="1">
    <location>
        <position position="1"/>
    </location>
</feature>
<accession>A0A0F8XWZ8</accession>
<name>A0A0F8XWZ8_9ZZZZ</name>
<proteinExistence type="predicted"/>
<evidence type="ECO:0008006" key="2">
    <source>
        <dbReference type="Google" id="ProtNLM"/>
    </source>
</evidence>
<evidence type="ECO:0000313" key="1">
    <source>
        <dbReference type="EMBL" id="KKK65790.1"/>
    </source>
</evidence>
<dbReference type="EMBL" id="LAZR01060383">
    <property type="protein sequence ID" value="KKK65790.1"/>
    <property type="molecule type" value="Genomic_DNA"/>
</dbReference>
<sequence>YPFAVTTRRKIGMLQIQQRDIAGSSGIQVQQSGNYFVQCFQPTDAMIFGYIKIDVDGTELDIVKGMTLDLGYLHSVLIEVSHETSEIIMSIFQKHGFEIDQRFEPESIEDHSTNHRKASGSPVRNIVFTREK</sequence>
<organism evidence="1">
    <name type="scientific">marine sediment metagenome</name>
    <dbReference type="NCBI Taxonomy" id="412755"/>
    <lineage>
        <taxon>unclassified sequences</taxon>
        <taxon>metagenomes</taxon>
        <taxon>ecological metagenomes</taxon>
    </lineage>
</organism>
<comment type="caution">
    <text evidence="1">The sequence shown here is derived from an EMBL/GenBank/DDBJ whole genome shotgun (WGS) entry which is preliminary data.</text>
</comment>